<dbReference type="PANTHER" id="PTHR36442:SF1">
    <property type="entry name" value="CYCLIC-DI-AMP PHOSPHODIESTERASE PGPH"/>
    <property type="match status" value="1"/>
</dbReference>
<organism evidence="4 6">
    <name type="scientific">Prevotella communis</name>
    <dbReference type="NCBI Taxonomy" id="2913614"/>
    <lineage>
        <taxon>Bacteria</taxon>
        <taxon>Pseudomonadati</taxon>
        <taxon>Bacteroidota</taxon>
        <taxon>Bacteroidia</taxon>
        <taxon>Bacteroidales</taxon>
        <taxon>Prevotellaceae</taxon>
        <taxon>Prevotella</taxon>
    </lineage>
</organism>
<dbReference type="Pfam" id="PF07698">
    <property type="entry name" value="7TM-7TMR_HD"/>
    <property type="match status" value="1"/>
</dbReference>
<dbReference type="EMBL" id="FNCQ01000001">
    <property type="protein sequence ID" value="SDG22645.1"/>
    <property type="molecule type" value="Genomic_DNA"/>
</dbReference>
<feature type="transmembrane region" description="Helical" evidence="1">
    <location>
        <begin position="389"/>
        <end position="410"/>
    </location>
</feature>
<dbReference type="PANTHER" id="PTHR36442">
    <property type="entry name" value="CYCLIC-DI-AMP PHOSPHODIESTERASE PGPH"/>
    <property type="match status" value="1"/>
</dbReference>
<feature type="transmembrane region" description="Helical" evidence="1">
    <location>
        <begin position="297"/>
        <end position="314"/>
    </location>
</feature>
<protein>
    <recommendedName>
        <fullName evidence="2">HD domain-containing protein</fullName>
    </recommendedName>
</protein>
<evidence type="ECO:0000313" key="3">
    <source>
        <dbReference type="EMBL" id="SDG22645.1"/>
    </source>
</evidence>
<sequence length="684" mass="78263">MSKFDIKTDLTWRDIALRVALVLCTVAVIVWFMPRDNKPNFKMEVDKVWLYSDLTATFDFPVYKSDSVVKHEREQVMRDFEPYYIYSASVAEQQRTALSHFIWQKHPELGSDFLRLVLTPFDMLYEKGIVDTKKPLELETDTMKNLRRIDDREVSVINISQVYTPREAYEELLNTPSLQIYHTLLAQLDLNEFLLPNLTYDEDRSEAARLELLNSIPLASGVVQSGQKIVNQGEVVTPEILQVIESYQKELERRDQSNSTFASMIIGEALFVLIIISMFTIYLTLYRKDFFEHTRHIAMMYTLVILATVLASLMVDHSLLHVYILPFAIVPIFIRVFMDSRTAVMAHAAVVLICASILQRPLEFIAVQLAAGLTAVFSLRELSSRSQLFWTAIVTTMMAMLTNLSIFLIRHNDFSSIDGGEYVFLAISGIVLFCSYPMLYLIEKFFGFISDITLIELSDMNKVLLRRMSEVAPGTFQHSIQVGNLAAEIARKIGGNPQLVRTGALYHDIGKMQNPIYFTENQSGGISPHSQLTYIESAQMIISHVTEGLKLADENNLPVQIRDLIATHHGQGKAKYFYIKYKNEFPDQPVDDLLFTYPGPNPFTKEQAILMMADAVEAASRSLPDYTEQTIRQLVNKLIDGMVDDGFFHECPITFRDIQYAKTVLIEKLKTIYHTRISYPEMKK</sequence>
<dbReference type="Proteomes" id="UP000198779">
    <property type="component" value="Unassembled WGS sequence"/>
</dbReference>
<evidence type="ECO:0000313" key="5">
    <source>
        <dbReference type="Proteomes" id="UP000198779"/>
    </source>
</evidence>
<dbReference type="InterPro" id="IPR011621">
    <property type="entry name" value="Metal-dep_PHydrolase_7TM_intra"/>
</dbReference>
<feature type="transmembrane region" description="Helical" evidence="1">
    <location>
        <begin position="320"/>
        <end position="337"/>
    </location>
</feature>
<dbReference type="SMART" id="SM00471">
    <property type="entry name" value="HDc"/>
    <property type="match status" value="1"/>
</dbReference>
<evidence type="ECO:0000256" key="1">
    <source>
        <dbReference type="SAM" id="Phobius"/>
    </source>
</evidence>
<proteinExistence type="predicted"/>
<accession>A0A1H0FE44</accession>
<dbReference type="InterPro" id="IPR006674">
    <property type="entry name" value="HD_domain"/>
</dbReference>
<feature type="domain" description="HD" evidence="2">
    <location>
        <begin position="475"/>
        <end position="619"/>
    </location>
</feature>
<feature type="transmembrane region" description="Helical" evidence="1">
    <location>
        <begin position="422"/>
        <end position="442"/>
    </location>
</feature>
<feature type="transmembrane region" description="Helical" evidence="1">
    <location>
        <begin position="261"/>
        <end position="285"/>
    </location>
</feature>
<dbReference type="AlphaFoldDB" id="A0A1H0FE44"/>
<evidence type="ECO:0000313" key="6">
    <source>
        <dbReference type="Proteomes" id="UP000199134"/>
    </source>
</evidence>
<dbReference type="InterPro" id="IPR006675">
    <property type="entry name" value="HDIG_dom"/>
</dbReference>
<evidence type="ECO:0000259" key="2">
    <source>
        <dbReference type="PROSITE" id="PS51831"/>
    </source>
</evidence>
<accession>A0A1G7SHW4</accession>
<name>A0A1H0FE44_9BACT</name>
<feature type="transmembrane region" description="Helical" evidence="1">
    <location>
        <begin position="15"/>
        <end position="33"/>
    </location>
</feature>
<dbReference type="Gene3D" id="1.10.3210.10">
    <property type="entry name" value="Hypothetical protein af1432"/>
    <property type="match status" value="1"/>
</dbReference>
<dbReference type="InterPro" id="IPR052722">
    <property type="entry name" value="PgpH_phosphodiesterase"/>
</dbReference>
<keyword evidence="1" id="KW-0812">Transmembrane</keyword>
<keyword evidence="1" id="KW-0472">Membrane</keyword>
<dbReference type="SUPFAM" id="SSF109604">
    <property type="entry name" value="HD-domain/PDEase-like"/>
    <property type="match status" value="1"/>
</dbReference>
<dbReference type="InterPro" id="IPR003607">
    <property type="entry name" value="HD/PDEase_dom"/>
</dbReference>
<dbReference type="Proteomes" id="UP000199134">
    <property type="component" value="Unassembled WGS sequence"/>
</dbReference>
<dbReference type="OrthoDB" id="9806952at2"/>
<evidence type="ECO:0000313" key="4">
    <source>
        <dbReference type="EMBL" id="SDN92935.1"/>
    </source>
</evidence>
<dbReference type="InterPro" id="IPR011624">
    <property type="entry name" value="Metal-dep_PHydrolase_7TM_extra"/>
</dbReference>
<dbReference type="EMBL" id="FNIW01000005">
    <property type="protein sequence ID" value="SDN92935.1"/>
    <property type="molecule type" value="Genomic_DNA"/>
</dbReference>
<reference evidence="4 5" key="1">
    <citation type="submission" date="2016-10" db="EMBL/GenBank/DDBJ databases">
        <authorList>
            <person name="Varghese N."/>
            <person name="Submissions S."/>
        </authorList>
    </citation>
    <scope>NUCLEOTIDE SEQUENCE</scope>
    <source>
        <strain evidence="4">BP1-145</strain>
        <strain evidence="5">BP1-148</strain>
    </source>
</reference>
<dbReference type="Pfam" id="PF01966">
    <property type="entry name" value="HD"/>
    <property type="match status" value="1"/>
</dbReference>
<keyword evidence="5" id="KW-1185">Reference proteome</keyword>
<dbReference type="CDD" id="cd00077">
    <property type="entry name" value="HDc"/>
    <property type="match status" value="1"/>
</dbReference>
<keyword evidence="1" id="KW-1133">Transmembrane helix</keyword>
<reference evidence="3 6" key="2">
    <citation type="submission" date="2016-10" db="EMBL/GenBank/DDBJ databases">
        <authorList>
            <person name="de Groot N.N."/>
        </authorList>
    </citation>
    <scope>NUCLEOTIDE SEQUENCE [LARGE SCALE GENOMIC DNA]</scope>
    <source>
        <strain evidence="6">BP1-145</strain>
        <strain evidence="3">BP1-148</strain>
    </source>
</reference>
<dbReference type="NCBIfam" id="TIGR00277">
    <property type="entry name" value="HDIG"/>
    <property type="match status" value="1"/>
</dbReference>
<gene>
    <name evidence="4" type="ORF">SAMN04487900_105130</name>
    <name evidence="3" type="ORF">SAMN04487901_101325</name>
</gene>
<dbReference type="STRING" id="645274.SAMN04487901_101325"/>
<dbReference type="Pfam" id="PF07697">
    <property type="entry name" value="7TMR-HDED"/>
    <property type="match status" value="1"/>
</dbReference>
<dbReference type="RefSeq" id="WP_091814111.1">
    <property type="nucleotide sequence ID" value="NZ_CP091790.1"/>
</dbReference>
<dbReference type="PROSITE" id="PS51831">
    <property type="entry name" value="HD"/>
    <property type="match status" value="1"/>
</dbReference>